<accession>A0A2Z4J893</accession>
<dbReference type="EMBL" id="CP030073">
    <property type="protein sequence ID" value="AWW41432.1"/>
    <property type="molecule type" value="Genomic_DNA"/>
</dbReference>
<organism evidence="2 3">
    <name type="scientific">Streptomyces cadmiisoli</name>
    <dbReference type="NCBI Taxonomy" id="2184053"/>
    <lineage>
        <taxon>Bacteria</taxon>
        <taxon>Bacillati</taxon>
        <taxon>Actinomycetota</taxon>
        <taxon>Actinomycetes</taxon>
        <taxon>Kitasatosporales</taxon>
        <taxon>Streptomycetaceae</taxon>
        <taxon>Streptomyces</taxon>
        <taxon>Streptomyces aurantiacus group</taxon>
    </lineage>
</organism>
<keyword evidence="1" id="KW-1133">Transmembrane helix</keyword>
<evidence type="ECO:0000256" key="1">
    <source>
        <dbReference type="SAM" id="Phobius"/>
    </source>
</evidence>
<sequence>MEDGVGDFGTCRTVGDYSEESVAHSRSRNPWLWALGGVLVASALWAVAVFRWELGVPEPDTRGYRLTAGTCRSVQLTALTAEIGPKDSSGVVVSGMSRHPAADHLQCFIHLRPDANGEHADTGWFIDYTVGIDVALHKQSDPGVEFEAGRRVTDLGIVPESGAQRLPDLGDQAYLITRDSSTRELRVLDGGVVLSLSLSAMVSYQGVDDSGSMAEAPEVPDLSAYRTAMIDDLRDLKSRLKK</sequence>
<keyword evidence="3" id="KW-1185">Reference proteome</keyword>
<dbReference type="KEGG" id="scad:DN051_36130"/>
<proteinExistence type="predicted"/>
<gene>
    <name evidence="2" type="ORF">DN051_36130</name>
</gene>
<name>A0A2Z4J893_9ACTN</name>
<keyword evidence="1" id="KW-0812">Transmembrane</keyword>
<evidence type="ECO:0000313" key="3">
    <source>
        <dbReference type="Proteomes" id="UP000249616"/>
    </source>
</evidence>
<protein>
    <submittedName>
        <fullName evidence="2">Uncharacterized protein</fullName>
    </submittedName>
</protein>
<feature type="transmembrane region" description="Helical" evidence="1">
    <location>
        <begin position="31"/>
        <end position="52"/>
    </location>
</feature>
<keyword evidence="1" id="KW-0472">Membrane</keyword>
<dbReference type="AlphaFoldDB" id="A0A2Z4J893"/>
<evidence type="ECO:0000313" key="2">
    <source>
        <dbReference type="EMBL" id="AWW41432.1"/>
    </source>
</evidence>
<dbReference type="Proteomes" id="UP000249616">
    <property type="component" value="Chromosome"/>
</dbReference>
<reference evidence="2 3" key="1">
    <citation type="journal article" date="2019" name="Int. J. Syst. Evol. Microbiol.">
        <title>Streptomyces cadmiisoli sp. nov., a novel actinomycete isolated from cadmium-contaminated soil.</title>
        <authorList>
            <person name="Li K."/>
            <person name="Tang X."/>
            <person name="Zhao J."/>
            <person name="Guo Y."/>
            <person name="Tang Y."/>
            <person name="Gao J."/>
        </authorList>
    </citation>
    <scope>NUCLEOTIDE SEQUENCE [LARGE SCALE GENOMIC DNA]</scope>
    <source>
        <strain evidence="2 3">ZFG47</strain>
    </source>
</reference>